<dbReference type="OrthoDB" id="4527292at2"/>
<dbReference type="STRING" id="1005945.SAMN05216561_115114"/>
<protein>
    <submittedName>
        <fullName evidence="5">Enterochelin esterase</fullName>
    </submittedName>
</protein>
<keyword evidence="3" id="KW-0732">Signal</keyword>
<dbReference type="InterPro" id="IPR008979">
    <property type="entry name" value="Galactose-bd-like_sf"/>
</dbReference>
<evidence type="ECO:0000256" key="2">
    <source>
        <dbReference type="ARBA" id="ARBA00023295"/>
    </source>
</evidence>
<dbReference type="PANTHER" id="PTHR48098:SF1">
    <property type="entry name" value="DIACYLGLYCEROL ACYLTRANSFERASE_MYCOLYLTRANSFERASE AG85A"/>
    <property type="match status" value="1"/>
</dbReference>
<evidence type="ECO:0000313" key="5">
    <source>
        <dbReference type="EMBL" id="SFI97051.1"/>
    </source>
</evidence>
<name>A0A1I3MJG0_9ACTN</name>
<dbReference type="InterPro" id="IPR029058">
    <property type="entry name" value="AB_hydrolase_fold"/>
</dbReference>
<dbReference type="SUPFAM" id="SSF53474">
    <property type="entry name" value="alpha/beta-Hydrolases"/>
    <property type="match status" value="1"/>
</dbReference>
<dbReference type="GO" id="GO:0016747">
    <property type="term" value="F:acyltransferase activity, transferring groups other than amino-acyl groups"/>
    <property type="evidence" value="ECO:0007669"/>
    <property type="project" value="TreeGrafter"/>
</dbReference>
<dbReference type="EMBL" id="FOQG01000015">
    <property type="protein sequence ID" value="SFI97051.1"/>
    <property type="molecule type" value="Genomic_DNA"/>
</dbReference>
<dbReference type="AlphaFoldDB" id="A0A1I3MJG0"/>
<evidence type="ECO:0000313" key="6">
    <source>
        <dbReference type="Proteomes" id="UP000198649"/>
    </source>
</evidence>
<organism evidence="5 6">
    <name type="scientific">Nocardioides psychrotolerans</name>
    <dbReference type="NCBI Taxonomy" id="1005945"/>
    <lineage>
        <taxon>Bacteria</taxon>
        <taxon>Bacillati</taxon>
        <taxon>Actinomycetota</taxon>
        <taxon>Actinomycetes</taxon>
        <taxon>Propionibacteriales</taxon>
        <taxon>Nocardioidaceae</taxon>
        <taxon>Nocardioides</taxon>
    </lineage>
</organism>
<gene>
    <name evidence="5" type="ORF">SAMN05216561_115114</name>
</gene>
<dbReference type="RefSeq" id="WP_091115839.1">
    <property type="nucleotide sequence ID" value="NZ_BKAF01000023.1"/>
</dbReference>
<keyword evidence="6" id="KW-1185">Reference proteome</keyword>
<accession>A0A1I3MJG0</accession>
<dbReference type="Pfam" id="PF00756">
    <property type="entry name" value="Esterase"/>
    <property type="match status" value="1"/>
</dbReference>
<dbReference type="Gene3D" id="3.40.50.1820">
    <property type="entry name" value="alpha/beta hydrolase"/>
    <property type="match status" value="1"/>
</dbReference>
<dbReference type="PANTHER" id="PTHR48098">
    <property type="entry name" value="ENTEROCHELIN ESTERASE-RELATED"/>
    <property type="match status" value="1"/>
</dbReference>
<dbReference type="InterPro" id="IPR050583">
    <property type="entry name" value="Mycobacterial_A85_antigen"/>
</dbReference>
<evidence type="ECO:0000259" key="4">
    <source>
        <dbReference type="Pfam" id="PF13364"/>
    </source>
</evidence>
<dbReference type="Gene3D" id="2.60.120.260">
    <property type="entry name" value="Galactose-binding domain-like"/>
    <property type="match status" value="1"/>
</dbReference>
<dbReference type="SUPFAM" id="SSF49785">
    <property type="entry name" value="Galactose-binding domain-like"/>
    <property type="match status" value="1"/>
</dbReference>
<reference evidence="5 6" key="1">
    <citation type="submission" date="2016-10" db="EMBL/GenBank/DDBJ databases">
        <authorList>
            <person name="de Groot N.N."/>
        </authorList>
    </citation>
    <scope>NUCLEOTIDE SEQUENCE [LARGE SCALE GENOMIC DNA]</scope>
    <source>
        <strain evidence="5 6">CGMCC 1.11156</strain>
    </source>
</reference>
<feature type="domain" description="Beta-galactosidase jelly roll" evidence="4">
    <location>
        <begin position="62"/>
        <end position="174"/>
    </location>
</feature>
<feature type="signal peptide" evidence="3">
    <location>
        <begin position="1"/>
        <end position="25"/>
    </location>
</feature>
<evidence type="ECO:0000256" key="1">
    <source>
        <dbReference type="ARBA" id="ARBA00022801"/>
    </source>
</evidence>
<keyword evidence="2" id="KW-0326">Glycosidase</keyword>
<keyword evidence="1" id="KW-0378">Hydrolase</keyword>
<feature type="chain" id="PRO_5039582137" evidence="3">
    <location>
        <begin position="26"/>
        <end position="578"/>
    </location>
</feature>
<dbReference type="Proteomes" id="UP000198649">
    <property type="component" value="Unassembled WGS sequence"/>
</dbReference>
<dbReference type="Pfam" id="PF13364">
    <property type="entry name" value="BetaGal_ABD2"/>
    <property type="match status" value="1"/>
</dbReference>
<evidence type="ECO:0000256" key="3">
    <source>
        <dbReference type="SAM" id="SignalP"/>
    </source>
</evidence>
<sequence>MWRSSHVTFSLLVAGMLTASLVDVAASQAGPTSGPPSATAPATTQDFALDLAGDSWRLKTGDNVAWSRPGFDDSGWETAQVPQEGGQPVFANYDGYAWFRLEFTLPASAQGTPLVAALGGIDDADVTYLNGQRIGSTGTFPPDDDSQWFEQRLYPVPASVPRYGATNVLAVRMNDFTGGGGWYAGPVGLYSKAALRETFYGLQATPASRSERSSVLRVMRRQADAIRAGRWATYRGSLAARFFHDGDTRQRRVSDLRSLSRRFGPLRVRDTEVQVLRDRRSGALIADTNRSIVGQDGSGTKVVAEVSQEFLYFSRNPATGALRERGNRSRYFLDSVRSKLEGRERDFAVYLPPSYVSHPRRRYPTIYLLHGINGGAAEWATRDIQGRIDRLVRRRDLAEAIVVMPDAESLWYVDSSQSPYRSMFIKEMLPLVDRAYRTRDRRGMRGLTGVSMGGHGAFTIGWAHPGLFSSIASHMGALDLPPLAGTPDEVASHSDQTPTIQVTGRSSQFLSRYRYFFDACQDDDFDFDDAVRVMDAELTAKGVEHSSVVYPRGRHNDACWVPHLYASFKLHSDNFRDR</sequence>
<dbReference type="InterPro" id="IPR000801">
    <property type="entry name" value="Esterase-like"/>
</dbReference>
<proteinExistence type="predicted"/>
<dbReference type="InterPro" id="IPR025300">
    <property type="entry name" value="BetaGal_jelly_roll_dom"/>
</dbReference>